<dbReference type="KEGG" id="dmm:dnm_063360"/>
<dbReference type="Proteomes" id="UP000663722">
    <property type="component" value="Chromosome"/>
</dbReference>
<organism evidence="1 2">
    <name type="scientific">Desulfonema magnum</name>
    <dbReference type="NCBI Taxonomy" id="45655"/>
    <lineage>
        <taxon>Bacteria</taxon>
        <taxon>Pseudomonadati</taxon>
        <taxon>Thermodesulfobacteriota</taxon>
        <taxon>Desulfobacteria</taxon>
        <taxon>Desulfobacterales</taxon>
        <taxon>Desulfococcaceae</taxon>
        <taxon>Desulfonema</taxon>
    </lineage>
</organism>
<sequence>MKRTWQQVNLYCRSCNKEYPLEKFTDLMDEMFEEALANIPCNRL</sequence>
<protein>
    <submittedName>
        <fullName evidence="1">Uncharacterized protein</fullName>
    </submittedName>
</protein>
<gene>
    <name evidence="1" type="ORF">dnm_063360</name>
</gene>
<accession>A0A975BRJ6</accession>
<evidence type="ECO:0000313" key="2">
    <source>
        <dbReference type="Proteomes" id="UP000663722"/>
    </source>
</evidence>
<keyword evidence="2" id="KW-1185">Reference proteome</keyword>
<reference evidence="1" key="1">
    <citation type="journal article" date="2021" name="Microb. Physiol.">
        <title>Proteogenomic Insights into the Physiology of Marine, Sulfate-Reducing, Filamentous Desulfonema limicola and Desulfonema magnum.</title>
        <authorList>
            <person name="Schnaars V."/>
            <person name="Wohlbrand L."/>
            <person name="Scheve S."/>
            <person name="Hinrichs C."/>
            <person name="Reinhardt R."/>
            <person name="Rabus R."/>
        </authorList>
    </citation>
    <scope>NUCLEOTIDE SEQUENCE</scope>
    <source>
        <strain evidence="1">4be13</strain>
    </source>
</reference>
<evidence type="ECO:0000313" key="1">
    <source>
        <dbReference type="EMBL" id="QTA90275.1"/>
    </source>
</evidence>
<dbReference type="EMBL" id="CP061800">
    <property type="protein sequence ID" value="QTA90275.1"/>
    <property type="molecule type" value="Genomic_DNA"/>
</dbReference>
<dbReference type="AlphaFoldDB" id="A0A975BRJ6"/>
<proteinExistence type="predicted"/>
<dbReference type="NCBIfam" id="NF041197">
    <property type="entry name" value="CxxC_Se_CxxC"/>
    <property type="match status" value="1"/>
</dbReference>
<name>A0A975BRJ6_9BACT</name>